<feature type="compositionally biased region" description="Polar residues" evidence="2">
    <location>
        <begin position="183"/>
        <end position="197"/>
    </location>
</feature>
<keyword evidence="4" id="KW-1185">Reference proteome</keyword>
<dbReference type="AlphaFoldDB" id="A0A2H3DMF5"/>
<dbReference type="GO" id="GO:0005615">
    <property type="term" value="C:extracellular space"/>
    <property type="evidence" value="ECO:0007669"/>
    <property type="project" value="InterPro"/>
</dbReference>
<keyword evidence="1" id="KW-0865">Zymogen</keyword>
<comment type="subcellular location">
    <subcellularLocation>
        <location evidence="1">Secreted</location>
    </subcellularLocation>
</comment>
<dbReference type="InterPro" id="IPR027268">
    <property type="entry name" value="Peptidase_M4/M1_CTD_sf"/>
</dbReference>
<evidence type="ECO:0000256" key="2">
    <source>
        <dbReference type="SAM" id="MobiDB-lite"/>
    </source>
</evidence>
<keyword evidence="1" id="KW-0964">Secreted</keyword>
<organism evidence="3 4">
    <name type="scientific">Armillaria gallica</name>
    <name type="common">Bulbous honey fungus</name>
    <name type="synonym">Armillaria bulbosa</name>
    <dbReference type="NCBI Taxonomy" id="47427"/>
    <lineage>
        <taxon>Eukaryota</taxon>
        <taxon>Fungi</taxon>
        <taxon>Dikarya</taxon>
        <taxon>Basidiomycota</taxon>
        <taxon>Agaricomycotina</taxon>
        <taxon>Agaricomycetes</taxon>
        <taxon>Agaricomycetidae</taxon>
        <taxon>Agaricales</taxon>
        <taxon>Marasmiineae</taxon>
        <taxon>Physalacriaceae</taxon>
        <taxon>Armillaria</taxon>
    </lineage>
</organism>
<dbReference type="Proteomes" id="UP000217790">
    <property type="component" value="Unassembled WGS sequence"/>
</dbReference>
<evidence type="ECO:0000256" key="1">
    <source>
        <dbReference type="RuleBase" id="RU364017"/>
    </source>
</evidence>
<dbReference type="GO" id="GO:0004222">
    <property type="term" value="F:metalloendopeptidase activity"/>
    <property type="evidence" value="ECO:0007669"/>
    <property type="project" value="InterPro"/>
</dbReference>
<comment type="similarity">
    <text evidence="1">Belongs to the peptidase M36 family.</text>
</comment>
<gene>
    <name evidence="3" type="ORF">ARMGADRAFT_1077805</name>
</gene>
<protein>
    <recommendedName>
        <fullName evidence="1">Extracellular metalloproteinase</fullName>
        <ecNumber evidence="1">3.4.24.-</ecNumber>
    </recommendedName>
    <alternativeName>
        <fullName evidence="1">Fungalysin</fullName>
    </alternativeName>
</protein>
<keyword evidence="1" id="KW-0862">Zinc</keyword>
<feature type="region of interest" description="Disordered" evidence="2">
    <location>
        <begin position="137"/>
        <end position="197"/>
    </location>
</feature>
<dbReference type="InParanoid" id="A0A2H3DMF5"/>
<feature type="compositionally biased region" description="Pro residues" evidence="2">
    <location>
        <begin position="165"/>
        <end position="178"/>
    </location>
</feature>
<dbReference type="EC" id="3.4.24.-" evidence="1"/>
<keyword evidence="1" id="KW-0482">Metalloprotease</keyword>
<accession>A0A2H3DMF5</accession>
<dbReference type="Gene3D" id="1.10.390.10">
    <property type="entry name" value="Neutral Protease Domain 2"/>
    <property type="match status" value="1"/>
</dbReference>
<dbReference type="Pfam" id="PF02128">
    <property type="entry name" value="Peptidase_M36"/>
    <property type="match status" value="1"/>
</dbReference>
<dbReference type="GO" id="GO:0008270">
    <property type="term" value="F:zinc ion binding"/>
    <property type="evidence" value="ECO:0007669"/>
    <property type="project" value="InterPro"/>
</dbReference>
<evidence type="ECO:0000313" key="3">
    <source>
        <dbReference type="EMBL" id="PBK95044.1"/>
    </source>
</evidence>
<dbReference type="GO" id="GO:0006508">
    <property type="term" value="P:proteolysis"/>
    <property type="evidence" value="ECO:0007669"/>
    <property type="project" value="UniProtKB-KW"/>
</dbReference>
<dbReference type="InterPro" id="IPR001842">
    <property type="entry name" value="Peptidase_M36"/>
</dbReference>
<keyword evidence="1" id="KW-0645">Protease</keyword>
<evidence type="ECO:0000313" key="4">
    <source>
        <dbReference type="Proteomes" id="UP000217790"/>
    </source>
</evidence>
<comment type="cofactor">
    <cofactor evidence="1">
        <name>Zn(2+)</name>
        <dbReference type="ChEBI" id="CHEBI:29105"/>
    </cofactor>
</comment>
<proteinExistence type="inferred from homology"/>
<reference evidence="4" key="1">
    <citation type="journal article" date="2017" name="Nat. Ecol. Evol.">
        <title>Genome expansion and lineage-specific genetic innovations in the forest pathogenic fungi Armillaria.</title>
        <authorList>
            <person name="Sipos G."/>
            <person name="Prasanna A.N."/>
            <person name="Walter M.C."/>
            <person name="O'Connor E."/>
            <person name="Balint B."/>
            <person name="Krizsan K."/>
            <person name="Kiss B."/>
            <person name="Hess J."/>
            <person name="Varga T."/>
            <person name="Slot J."/>
            <person name="Riley R."/>
            <person name="Boka B."/>
            <person name="Rigling D."/>
            <person name="Barry K."/>
            <person name="Lee J."/>
            <person name="Mihaltcheva S."/>
            <person name="LaButti K."/>
            <person name="Lipzen A."/>
            <person name="Waldron R."/>
            <person name="Moloney N.M."/>
            <person name="Sperisen C."/>
            <person name="Kredics L."/>
            <person name="Vagvoelgyi C."/>
            <person name="Patrignani A."/>
            <person name="Fitzpatrick D."/>
            <person name="Nagy I."/>
            <person name="Doyle S."/>
            <person name="Anderson J.B."/>
            <person name="Grigoriev I.V."/>
            <person name="Gueldener U."/>
            <person name="Muensterkoetter M."/>
            <person name="Nagy L.G."/>
        </authorList>
    </citation>
    <scope>NUCLEOTIDE SEQUENCE [LARGE SCALE GENOMIC DNA]</scope>
    <source>
        <strain evidence="4">Ar21-2</strain>
    </source>
</reference>
<sequence length="310" mass="33594">MTPVGSIWTIIARSALDQLVILDGVLFANAVGKAVCKNGKAVVLHLSFVDTCLIYPSTIALDSSLIGQGTYNDMTSLEYLAQSDGSVGLTLVVEVQNNHTSTWYETVYWRLLTLTWFTVVPITKDAVTEGEEALVDPEALTSSASAAKMTSPTNLPNPQRSSNPLPIPSTIPTTPPSDLPADPTSTPHAPMPSTLSTKSMTMRTLTMLVRGYGRMDRTRGRLMATSSGSISSTTRFVSSRVTRRISIDNNLPMLPECSAVPTGRDALTQADQNWYDGANACTLWNAFANSCLGVTQQIMWTIRILRDDTE</sequence>
<keyword evidence="1" id="KW-0378">Hydrolase</keyword>
<feature type="compositionally biased region" description="Polar residues" evidence="2">
    <location>
        <begin position="140"/>
        <end position="163"/>
    </location>
</feature>
<dbReference type="EMBL" id="KZ293652">
    <property type="protein sequence ID" value="PBK95044.1"/>
    <property type="molecule type" value="Genomic_DNA"/>
</dbReference>
<name>A0A2H3DMF5_ARMGA</name>
<keyword evidence="1" id="KW-0479">Metal-binding</keyword>